<dbReference type="OrthoDB" id="387699at2157"/>
<dbReference type="KEGG" id="psyt:DSAG12_03013"/>
<dbReference type="RefSeq" id="WP_162306756.1">
    <property type="nucleotide sequence ID" value="NZ_CP042905.2"/>
</dbReference>
<dbReference type="Gene3D" id="1.10.30.50">
    <property type="match status" value="1"/>
</dbReference>
<protein>
    <submittedName>
        <fullName evidence="1">HNH endonuclease domain-containing protein</fullName>
    </submittedName>
</protein>
<dbReference type="EMBL" id="CP042905">
    <property type="protein sequence ID" value="QEE17181.1"/>
    <property type="molecule type" value="Genomic_DNA"/>
</dbReference>
<evidence type="ECO:0000313" key="2">
    <source>
        <dbReference type="Proteomes" id="UP000321408"/>
    </source>
</evidence>
<reference evidence="1 2" key="2">
    <citation type="journal article" date="2024" name="Int. J. Syst. Evol. Microbiol.">
        <title>Promethearchaeum syntrophicum gen. nov., sp. nov., an anaerobic, obligately syntrophic archaeon, the first isolate of the lineage 'Asgard' archaea, and proposal of the new archaeal phylum Promethearchaeota phyl. nov. and kingdom Promethearchaeati regn. nov.</title>
        <authorList>
            <person name="Imachi H."/>
            <person name="Nobu M.K."/>
            <person name="Kato S."/>
            <person name="Takaki Y."/>
            <person name="Miyazaki M."/>
            <person name="Miyata M."/>
            <person name="Ogawara M."/>
            <person name="Saito Y."/>
            <person name="Sakai S."/>
            <person name="Tahara Y.O."/>
            <person name="Takano Y."/>
            <person name="Tasumi E."/>
            <person name="Uematsu K."/>
            <person name="Yoshimura T."/>
            <person name="Itoh T."/>
            <person name="Ohkuma M."/>
            <person name="Takai K."/>
        </authorList>
    </citation>
    <scope>NUCLEOTIDE SEQUENCE [LARGE SCALE GENOMIC DNA]</scope>
    <source>
        <strain evidence="1 2">MK-D1</strain>
    </source>
</reference>
<keyword evidence="1" id="KW-0378">Hydrolase</keyword>
<keyword evidence="2" id="KW-1185">Reference proteome</keyword>
<dbReference type="InterPro" id="IPR003615">
    <property type="entry name" value="HNH_nuc"/>
</dbReference>
<keyword evidence="1" id="KW-0540">Nuclease</keyword>
<gene>
    <name evidence="1" type="ORF">DSAG12_03013</name>
</gene>
<organism evidence="1 2">
    <name type="scientific">Promethearchaeum syntrophicum</name>
    <dbReference type="NCBI Taxonomy" id="2594042"/>
    <lineage>
        <taxon>Archaea</taxon>
        <taxon>Promethearchaeati</taxon>
        <taxon>Promethearchaeota</taxon>
        <taxon>Promethearchaeia</taxon>
        <taxon>Promethearchaeales</taxon>
        <taxon>Promethearchaeaceae</taxon>
        <taxon>Promethearchaeum</taxon>
    </lineage>
</organism>
<evidence type="ECO:0000313" key="1">
    <source>
        <dbReference type="EMBL" id="QEE17181.1"/>
    </source>
</evidence>
<dbReference type="AlphaFoldDB" id="A0A5B9DDV8"/>
<accession>A0A5B9DDV8</accession>
<dbReference type="Proteomes" id="UP000321408">
    <property type="component" value="Chromosome"/>
</dbReference>
<keyword evidence="1" id="KW-0255">Endonuclease</keyword>
<name>A0A5B9DDV8_9ARCH</name>
<proteinExistence type="predicted"/>
<dbReference type="CDD" id="cd00085">
    <property type="entry name" value="HNHc"/>
    <property type="match status" value="1"/>
</dbReference>
<reference evidence="1 2" key="1">
    <citation type="journal article" date="2020" name="Nature">
        <title>Isolation of an archaeon at the prokaryote-eukaryote interface.</title>
        <authorList>
            <person name="Imachi H."/>
            <person name="Nobu M.K."/>
            <person name="Nakahara N."/>
            <person name="Morono Y."/>
            <person name="Ogawara M."/>
            <person name="Takaki Y."/>
            <person name="Takano Y."/>
            <person name="Uematsu K."/>
            <person name="Ikuta T."/>
            <person name="Ito M."/>
            <person name="Matsui Y."/>
            <person name="Miyazaki M."/>
            <person name="Murata K."/>
            <person name="Saito Y."/>
            <person name="Sakai S."/>
            <person name="Song C."/>
            <person name="Tasumi E."/>
            <person name="Yamanaka Y."/>
            <person name="Yamaguchi T."/>
            <person name="Kamagata Y."/>
            <person name="Tamaki H."/>
            <person name="Takai K."/>
        </authorList>
    </citation>
    <scope>NUCLEOTIDE SEQUENCE [LARGE SCALE GENOMIC DNA]</scope>
    <source>
        <strain evidence="1 2">MK-D1</strain>
    </source>
</reference>
<sequence>MQINSYDYQQIAQEFSKFFHRGSLTSSYKPILFKSIIYYLKKGKLTKLHKLDKENQIHFISIEQIARYFFRFNFVLYKKFKLKQLRSKNRSVKLYEIIDEYFPNDSGEKIPQNIPDGCIKQIMKQLFRNVIYLLRKDMYIYDFYDVNLNIIDIKQNLKDEMEFNRVLKDLGKHWVDIKYIGIPENIVHFIETQRPLLESAILANLAIFLETLNLIPNLQKKLMIADRTYTKMRNISAIEKKKLYSYQENRCFYCGDDMSNTPEADHFVPYDYLFDSKIWNIVGACQECNRKKRNFIVNEEYLGRVLERNLDNEFINRFFGDFEDLKFHISNFNQLLKLHYQNCLNYFKKISFNRKRIT</sequence>
<dbReference type="GeneID" id="41330989"/>